<dbReference type="AlphaFoldDB" id="A0A246K2G7"/>
<dbReference type="EMBL" id="NISK01000001">
    <property type="protein sequence ID" value="OWQ99734.1"/>
    <property type="molecule type" value="Genomic_DNA"/>
</dbReference>
<sequence>MRAIDTNIIVRFLTRDDKDQAKKAHAIIGDGDLFIATSVMLESEWVLRSAYGFSSSEITSALRSVAGLPGIILEDALLLAQALEWTDLGMDFADALHLARARDCDAFFTFDKRLAKAAGLVSDTKVIVP</sequence>
<evidence type="ECO:0000313" key="3">
    <source>
        <dbReference type="Proteomes" id="UP000197361"/>
    </source>
</evidence>
<dbReference type="CDD" id="cd18683">
    <property type="entry name" value="PIN_VapC-like"/>
    <property type="match status" value="1"/>
</dbReference>
<reference evidence="2 3" key="1">
    <citation type="journal article" date="2010" name="Int. J. Syst. Evol. Microbiol.">
        <title>Sphingopyxis bauzanensis sp. nov., a psychrophilic bacterium isolated from soil.</title>
        <authorList>
            <person name="Zhang D.C."/>
            <person name="Liu H.C."/>
            <person name="Xin Y.H."/>
            <person name="Zhou Y.G."/>
            <person name="Schinner F."/>
            <person name="Margesin R."/>
        </authorList>
    </citation>
    <scope>NUCLEOTIDE SEQUENCE [LARGE SCALE GENOMIC DNA]</scope>
    <source>
        <strain evidence="2 3">DSM 22271</strain>
    </source>
</reference>
<feature type="domain" description="PIN" evidence="1">
    <location>
        <begin position="4"/>
        <end position="119"/>
    </location>
</feature>
<proteinExistence type="predicted"/>
<organism evidence="2 3">
    <name type="scientific">Sphingopyxis bauzanensis</name>
    <dbReference type="NCBI Taxonomy" id="651663"/>
    <lineage>
        <taxon>Bacteria</taxon>
        <taxon>Pseudomonadati</taxon>
        <taxon>Pseudomonadota</taxon>
        <taxon>Alphaproteobacteria</taxon>
        <taxon>Sphingomonadales</taxon>
        <taxon>Sphingomonadaceae</taxon>
        <taxon>Sphingopyxis</taxon>
    </lineage>
</organism>
<dbReference type="SUPFAM" id="SSF88723">
    <property type="entry name" value="PIN domain-like"/>
    <property type="match status" value="1"/>
</dbReference>
<comment type="caution">
    <text evidence="2">The sequence shown here is derived from an EMBL/GenBank/DDBJ whole genome shotgun (WGS) entry which is preliminary data.</text>
</comment>
<dbReference type="OrthoDB" id="3175275at2"/>
<gene>
    <name evidence="2" type="ORF">CDQ92_00015</name>
</gene>
<keyword evidence="3" id="KW-1185">Reference proteome</keyword>
<dbReference type="PANTHER" id="PTHR39664:SF2">
    <property type="entry name" value="NUCLEIC ACID-BINDING PROTEIN, CONTAINING PIN DOMAIN-RELATED"/>
    <property type="match status" value="1"/>
</dbReference>
<dbReference type="PANTHER" id="PTHR39664">
    <property type="match status" value="1"/>
</dbReference>
<dbReference type="InterPro" id="IPR002716">
    <property type="entry name" value="PIN_dom"/>
</dbReference>
<evidence type="ECO:0000313" key="2">
    <source>
        <dbReference type="EMBL" id="OWQ99734.1"/>
    </source>
</evidence>
<accession>A0A246K2G7</accession>
<evidence type="ECO:0000259" key="1">
    <source>
        <dbReference type="Pfam" id="PF01850"/>
    </source>
</evidence>
<dbReference type="Gene3D" id="3.40.50.1010">
    <property type="entry name" value="5'-nuclease"/>
    <property type="match status" value="1"/>
</dbReference>
<dbReference type="InterPro" id="IPR029060">
    <property type="entry name" value="PIN-like_dom_sf"/>
</dbReference>
<name>A0A246K2G7_9SPHN</name>
<dbReference type="Proteomes" id="UP000197361">
    <property type="component" value="Unassembled WGS sequence"/>
</dbReference>
<dbReference type="Pfam" id="PF01850">
    <property type="entry name" value="PIN"/>
    <property type="match status" value="1"/>
</dbReference>
<protein>
    <submittedName>
        <fullName evidence="2">VapC toxin family PIN domain ribonuclease</fullName>
    </submittedName>
</protein>
<dbReference type="RefSeq" id="WP_088438968.1">
    <property type="nucleotide sequence ID" value="NZ_BMMC01000020.1"/>
</dbReference>